<gene>
    <name evidence="2" type="ORF">ABW286_17395</name>
</gene>
<evidence type="ECO:0000313" key="3">
    <source>
        <dbReference type="Proteomes" id="UP001554567"/>
    </source>
</evidence>
<organism evidence="2 3">
    <name type="scientific">Erwinia papayae</name>
    <dbReference type="NCBI Taxonomy" id="206499"/>
    <lineage>
        <taxon>Bacteria</taxon>
        <taxon>Pseudomonadati</taxon>
        <taxon>Pseudomonadota</taxon>
        <taxon>Gammaproteobacteria</taxon>
        <taxon>Enterobacterales</taxon>
        <taxon>Erwiniaceae</taxon>
        <taxon>Erwinia</taxon>
    </lineage>
</organism>
<comment type="caution">
    <text evidence="2">The sequence shown here is derived from an EMBL/GenBank/DDBJ whole genome shotgun (WGS) entry which is preliminary data.</text>
</comment>
<dbReference type="InterPro" id="IPR025320">
    <property type="entry name" value="DUF4225"/>
</dbReference>
<feature type="transmembrane region" description="Helical" evidence="1">
    <location>
        <begin position="113"/>
        <end position="137"/>
    </location>
</feature>
<dbReference type="Proteomes" id="UP001554567">
    <property type="component" value="Unassembled WGS sequence"/>
</dbReference>
<keyword evidence="3" id="KW-1185">Reference proteome</keyword>
<reference evidence="2 3" key="1">
    <citation type="submission" date="2024-07" db="EMBL/GenBank/DDBJ databases">
        <authorList>
            <person name="Dulla G.F.J."/>
            <person name="Delorm J.G."/>
        </authorList>
    </citation>
    <scope>NUCLEOTIDE SEQUENCE [LARGE SCALE GENOMIC DNA]</scope>
    <source>
        <strain evidence="2 3">JGD 233</strain>
    </source>
</reference>
<name>A0ABV3N525_9GAMM</name>
<dbReference type="Pfam" id="PF13988">
    <property type="entry name" value="DUF4225"/>
    <property type="match status" value="1"/>
</dbReference>
<keyword evidence="1" id="KW-1133">Transmembrane helix</keyword>
<keyword evidence="1" id="KW-0812">Transmembrane</keyword>
<sequence length="265" mass="29549">MDNYRDKTRFSSYFLTMANLEAQQLYSKANEFSLIHLRDGFTQMAFQDDVKRFIDAQLSTLRSSSSESECQQCLIHLQEEHKNLSIQDQMLHSGQAALHASVQFIKSDKVWHWLINGVGIVLSTMQVVAGVGVIIASAATGNVIGIGFGALLSLHGFNGVVEDAVNLKTGNDDAIGPLKKAYIGSAQFLGFDEKVGELAYTSMDLSLSVYGMVRLVMKPQTYRLFHYLSTDYVRGIKDMSRFDLGVEIYNDSLSLKSIYDNMKDN</sequence>
<feature type="transmembrane region" description="Helical" evidence="1">
    <location>
        <begin position="143"/>
        <end position="161"/>
    </location>
</feature>
<dbReference type="EMBL" id="JBFKZN010000009">
    <property type="protein sequence ID" value="MEW5290932.1"/>
    <property type="molecule type" value="Genomic_DNA"/>
</dbReference>
<keyword evidence="1" id="KW-0472">Membrane</keyword>
<proteinExistence type="predicted"/>
<protein>
    <submittedName>
        <fullName evidence="2">DUF4225 domain-containing protein</fullName>
    </submittedName>
</protein>
<dbReference type="RefSeq" id="WP_367168235.1">
    <property type="nucleotide sequence ID" value="NZ_JBFKZN010000009.1"/>
</dbReference>
<evidence type="ECO:0000313" key="2">
    <source>
        <dbReference type="EMBL" id="MEW5290932.1"/>
    </source>
</evidence>
<evidence type="ECO:0000256" key="1">
    <source>
        <dbReference type="SAM" id="Phobius"/>
    </source>
</evidence>
<accession>A0ABV3N525</accession>